<dbReference type="EMBL" id="JACRSN010000018">
    <property type="protein sequence ID" value="MBC8534535.1"/>
    <property type="molecule type" value="Genomic_DNA"/>
</dbReference>
<accession>A0A926D8V0</accession>
<reference evidence="7" key="1">
    <citation type="submission" date="2020-08" db="EMBL/GenBank/DDBJ databases">
        <title>Genome public.</title>
        <authorList>
            <person name="Liu C."/>
            <person name="Sun Q."/>
        </authorList>
    </citation>
    <scope>NUCLEOTIDE SEQUENCE</scope>
    <source>
        <strain evidence="7">NSJ-40</strain>
    </source>
</reference>
<gene>
    <name evidence="7" type="ORF">IAG03_11175</name>
</gene>
<comment type="subcellular location">
    <subcellularLocation>
        <location evidence="1">Membrane</location>
    </subcellularLocation>
</comment>
<name>A0A926D8V0_9FIRM</name>
<dbReference type="GO" id="GO:0016758">
    <property type="term" value="F:hexosyltransferase activity"/>
    <property type="evidence" value="ECO:0007669"/>
    <property type="project" value="InterPro"/>
</dbReference>
<comment type="caution">
    <text evidence="7">The sequence shown here is derived from an EMBL/GenBank/DDBJ whole genome shotgun (WGS) entry which is preliminary data.</text>
</comment>
<keyword evidence="4" id="KW-0808">Transferase</keyword>
<sequence>MRILILAASTGGGHMKASRAIEADIRQNMPDAEIEILDTLKCIHTLLDKTVCDGYKFLAKNSPRVYGKLYQKTNEDNRLSGVVPKLNGLFAQKLLPSIASYAPDLVIATHPFAVEMVSALKGEGKLQVPLLCVITDYGMHKAWIAEHVDAYVVSDEGMVQEMAEAGVPREKVYAFGIPVQDIFFKKQDKEQLLRGMGLSETIPTILIMAGSFGVSNIVEIYKALLQIETPLQIILITGRNRRMYDVFARLIPESPKSTKLLFYTNEVAKYMHVADLLITKPGGLTISEALACSLPLVVFDAIPGQEEDNAEFLMAHNMGLRIKSGEDCAQTVQKLLEDRKRLETMRKSCSAFDKSESGEHIFQLVQTLLEKKEPATC</sequence>
<feature type="domain" description="Diacylglycerol glucosyltransferase N-terminal" evidence="6">
    <location>
        <begin position="14"/>
        <end position="179"/>
    </location>
</feature>
<dbReference type="InterPro" id="IPR007235">
    <property type="entry name" value="Glyco_trans_28_C"/>
</dbReference>
<dbReference type="SUPFAM" id="SSF53756">
    <property type="entry name" value="UDP-Glycosyltransferase/glycogen phosphorylase"/>
    <property type="match status" value="1"/>
</dbReference>
<evidence type="ECO:0000259" key="5">
    <source>
        <dbReference type="Pfam" id="PF04101"/>
    </source>
</evidence>
<dbReference type="Pfam" id="PF04101">
    <property type="entry name" value="Glyco_tran_28_C"/>
    <property type="match status" value="1"/>
</dbReference>
<evidence type="ECO:0000313" key="7">
    <source>
        <dbReference type="EMBL" id="MBC8534535.1"/>
    </source>
</evidence>
<evidence type="ECO:0000256" key="2">
    <source>
        <dbReference type="ARBA" id="ARBA00006962"/>
    </source>
</evidence>
<dbReference type="PANTHER" id="PTHR43025">
    <property type="entry name" value="MONOGALACTOSYLDIACYLGLYCEROL SYNTHASE"/>
    <property type="match status" value="1"/>
</dbReference>
<evidence type="ECO:0000256" key="4">
    <source>
        <dbReference type="ARBA" id="ARBA00022679"/>
    </source>
</evidence>
<dbReference type="InterPro" id="IPR009695">
    <property type="entry name" value="Diacylglyc_glucosyltr_N"/>
</dbReference>
<evidence type="ECO:0000313" key="8">
    <source>
        <dbReference type="Proteomes" id="UP000651482"/>
    </source>
</evidence>
<dbReference type="GO" id="GO:0009247">
    <property type="term" value="P:glycolipid biosynthetic process"/>
    <property type="evidence" value="ECO:0007669"/>
    <property type="project" value="InterPro"/>
</dbReference>
<feature type="domain" description="Glycosyl transferase family 28 C-terminal" evidence="5">
    <location>
        <begin position="204"/>
        <end position="349"/>
    </location>
</feature>
<organism evidence="7 8">
    <name type="scientific">Yeguia hominis</name>
    <dbReference type="NCBI Taxonomy" id="2763662"/>
    <lineage>
        <taxon>Bacteria</taxon>
        <taxon>Bacillati</taxon>
        <taxon>Bacillota</taxon>
        <taxon>Clostridia</taxon>
        <taxon>Eubacteriales</taxon>
        <taxon>Yeguiaceae</taxon>
        <taxon>Yeguia</taxon>
    </lineage>
</organism>
<evidence type="ECO:0000259" key="6">
    <source>
        <dbReference type="Pfam" id="PF06925"/>
    </source>
</evidence>
<dbReference type="Pfam" id="PF06925">
    <property type="entry name" value="MGDG_synth"/>
    <property type="match status" value="1"/>
</dbReference>
<evidence type="ECO:0000256" key="3">
    <source>
        <dbReference type="ARBA" id="ARBA00022676"/>
    </source>
</evidence>
<comment type="similarity">
    <text evidence="2">Belongs to the glycosyltransferase 28 family.</text>
</comment>
<dbReference type="PANTHER" id="PTHR43025:SF3">
    <property type="entry name" value="MONOGALACTOSYLDIACYLGLYCEROL SYNTHASE 1, CHLOROPLASTIC"/>
    <property type="match status" value="1"/>
</dbReference>
<keyword evidence="8" id="KW-1185">Reference proteome</keyword>
<evidence type="ECO:0000256" key="1">
    <source>
        <dbReference type="ARBA" id="ARBA00004370"/>
    </source>
</evidence>
<dbReference type="AlphaFoldDB" id="A0A926D8V0"/>
<protein>
    <submittedName>
        <fullName evidence="7">Galactosyldiacylglycerol synthase</fullName>
    </submittedName>
</protein>
<proteinExistence type="inferred from homology"/>
<dbReference type="InterPro" id="IPR050519">
    <property type="entry name" value="Glycosyltransf_28_UgtP"/>
</dbReference>
<dbReference type="Gene3D" id="3.40.50.2000">
    <property type="entry name" value="Glycogen Phosphorylase B"/>
    <property type="match status" value="1"/>
</dbReference>
<dbReference type="Proteomes" id="UP000651482">
    <property type="component" value="Unassembled WGS sequence"/>
</dbReference>
<keyword evidence="3" id="KW-0328">Glycosyltransferase</keyword>
<dbReference type="GO" id="GO:0016020">
    <property type="term" value="C:membrane"/>
    <property type="evidence" value="ECO:0007669"/>
    <property type="project" value="UniProtKB-SubCell"/>
</dbReference>